<protein>
    <submittedName>
        <fullName evidence="2">Uncharacterized protein</fullName>
    </submittedName>
</protein>
<reference evidence="2" key="1">
    <citation type="submission" date="2021-12" db="EMBL/GenBank/DDBJ databases">
        <title>Discovery of the Pendulisporaceae a myxobacterial family with distinct sporulation behavior and unique specialized metabolism.</title>
        <authorList>
            <person name="Garcia R."/>
            <person name="Popoff A."/>
            <person name="Bader C.D."/>
            <person name="Loehr J."/>
            <person name="Walesch S."/>
            <person name="Walt C."/>
            <person name="Boldt J."/>
            <person name="Bunk B."/>
            <person name="Haeckl F.J.F.P.J."/>
            <person name="Gunesch A.P."/>
            <person name="Birkelbach J."/>
            <person name="Nuebel U."/>
            <person name="Pietschmann T."/>
            <person name="Bach T."/>
            <person name="Mueller R."/>
        </authorList>
    </citation>
    <scope>NUCLEOTIDE SEQUENCE</scope>
    <source>
        <strain evidence="2">MSr11367</strain>
    </source>
</reference>
<organism evidence="2 3">
    <name type="scientific">Pendulispora rubella</name>
    <dbReference type="NCBI Taxonomy" id="2741070"/>
    <lineage>
        <taxon>Bacteria</taxon>
        <taxon>Pseudomonadati</taxon>
        <taxon>Myxococcota</taxon>
        <taxon>Myxococcia</taxon>
        <taxon>Myxococcales</taxon>
        <taxon>Sorangiineae</taxon>
        <taxon>Pendulisporaceae</taxon>
        <taxon>Pendulispora</taxon>
    </lineage>
</organism>
<evidence type="ECO:0000256" key="1">
    <source>
        <dbReference type="SAM" id="MobiDB-lite"/>
    </source>
</evidence>
<sequence length="63" mass="6881">MGYPSQLGKASQAADSKDFTGRSIDIEKGWPQLKRDFFGVNMAPTGVDVSRGARREVPDHSTL</sequence>
<evidence type="ECO:0000313" key="3">
    <source>
        <dbReference type="Proteomes" id="UP001374803"/>
    </source>
</evidence>
<feature type="compositionally biased region" description="Basic and acidic residues" evidence="1">
    <location>
        <begin position="51"/>
        <end position="63"/>
    </location>
</feature>
<proteinExistence type="predicted"/>
<name>A0ABZ2LDF9_9BACT</name>
<feature type="region of interest" description="Disordered" evidence="1">
    <location>
        <begin position="44"/>
        <end position="63"/>
    </location>
</feature>
<evidence type="ECO:0000313" key="2">
    <source>
        <dbReference type="EMBL" id="WXB08929.1"/>
    </source>
</evidence>
<dbReference type="Proteomes" id="UP001374803">
    <property type="component" value="Chromosome"/>
</dbReference>
<accession>A0ABZ2LDF9</accession>
<dbReference type="EMBL" id="CP089983">
    <property type="protein sequence ID" value="WXB08929.1"/>
    <property type="molecule type" value="Genomic_DNA"/>
</dbReference>
<gene>
    <name evidence="2" type="ORF">LVJ94_17040</name>
</gene>
<feature type="region of interest" description="Disordered" evidence="1">
    <location>
        <begin position="1"/>
        <end position="22"/>
    </location>
</feature>
<dbReference type="RefSeq" id="WP_394838604.1">
    <property type="nucleotide sequence ID" value="NZ_CP089929.1"/>
</dbReference>
<keyword evidence="3" id="KW-1185">Reference proteome</keyword>